<evidence type="ECO:0000259" key="2">
    <source>
        <dbReference type="Pfam" id="PF14550"/>
    </source>
</evidence>
<dbReference type="AlphaFoldDB" id="A0ABD6B254"/>
<feature type="region of interest" description="Disordered" evidence="1">
    <location>
        <begin position="1"/>
        <end position="25"/>
    </location>
</feature>
<protein>
    <submittedName>
        <fullName evidence="3">XkdF-like putative serine protease domain-containing protein</fullName>
    </submittedName>
</protein>
<name>A0ABD6B254_9EURY</name>
<dbReference type="Proteomes" id="UP001597187">
    <property type="component" value="Unassembled WGS sequence"/>
</dbReference>
<dbReference type="EMBL" id="JBHUDC010000008">
    <property type="protein sequence ID" value="MFD1515658.1"/>
    <property type="molecule type" value="Genomic_DNA"/>
</dbReference>
<dbReference type="RefSeq" id="WP_305794573.1">
    <property type="nucleotide sequence ID" value="NZ_JALXFV010000008.1"/>
</dbReference>
<feature type="domain" description="Phage-like element PBSX protein XkdF" evidence="2">
    <location>
        <begin position="23"/>
        <end position="139"/>
    </location>
</feature>
<keyword evidence="4" id="KW-1185">Reference proteome</keyword>
<evidence type="ECO:0000256" key="1">
    <source>
        <dbReference type="SAM" id="MobiDB-lite"/>
    </source>
</evidence>
<feature type="compositionally biased region" description="Polar residues" evidence="1">
    <location>
        <begin position="400"/>
        <end position="435"/>
    </location>
</feature>
<accession>A0ABD6B254</accession>
<feature type="region of interest" description="Disordered" evidence="1">
    <location>
        <begin position="306"/>
        <end position="349"/>
    </location>
</feature>
<reference evidence="3 4" key="1">
    <citation type="journal article" date="2019" name="Int. J. Syst. Evol. Microbiol.">
        <title>The Global Catalogue of Microorganisms (GCM) 10K type strain sequencing project: providing services to taxonomists for standard genome sequencing and annotation.</title>
        <authorList>
            <consortium name="The Broad Institute Genomics Platform"/>
            <consortium name="The Broad Institute Genome Sequencing Center for Infectious Disease"/>
            <person name="Wu L."/>
            <person name="Ma J."/>
        </authorList>
    </citation>
    <scope>NUCLEOTIDE SEQUENCE [LARGE SCALE GENOMIC DNA]</scope>
    <source>
        <strain evidence="3 4">CGMCC 1.12563</strain>
    </source>
</reference>
<feature type="compositionally biased region" description="Basic and acidic residues" evidence="1">
    <location>
        <begin position="16"/>
        <end position="25"/>
    </location>
</feature>
<evidence type="ECO:0000313" key="3">
    <source>
        <dbReference type="EMBL" id="MFD1515658.1"/>
    </source>
</evidence>
<feature type="region of interest" description="Disordered" evidence="1">
    <location>
        <begin position="261"/>
        <end position="288"/>
    </location>
</feature>
<organism evidence="3 4">
    <name type="scientific">Halomarina rubra</name>
    <dbReference type="NCBI Taxonomy" id="2071873"/>
    <lineage>
        <taxon>Archaea</taxon>
        <taxon>Methanobacteriati</taxon>
        <taxon>Methanobacteriota</taxon>
        <taxon>Stenosarchaea group</taxon>
        <taxon>Halobacteria</taxon>
        <taxon>Halobacteriales</taxon>
        <taxon>Natronomonadaceae</taxon>
        <taxon>Halomarina</taxon>
    </lineage>
</organism>
<dbReference type="Pfam" id="PF14550">
    <property type="entry name" value="Peptidase_S78_2"/>
    <property type="match status" value="1"/>
</dbReference>
<proteinExistence type="predicted"/>
<comment type="caution">
    <text evidence="3">The sequence shown here is derived from an EMBL/GenBank/DDBJ whole genome shotgun (WGS) entry which is preliminary data.</text>
</comment>
<gene>
    <name evidence="3" type="ORF">ACFSBT_20455</name>
</gene>
<evidence type="ECO:0000313" key="4">
    <source>
        <dbReference type="Proteomes" id="UP001597187"/>
    </source>
</evidence>
<sequence>MTDTPTQLRDASPEGEFSKDVPFEKLDDEERIARGAVMVPNELDHQGDFVRPETIASLRENFSERVESGDALPGVMHAVFPDEGIELADEYQVDEAVTLGDEEYPEGTWIAAWKFTDDDLWALVRDGVLGGNSIGGTAKGVIHEPGTLPDDVAIPDAVQSALDEAGLSREDIVAREITAGRILEVSNVDYPAVPRATHEEHSASISLSKAQPALTDNIVAARLALEARGHSEEDARRLAEYLQTHKAAKRSLVQRAKDWAGLGGGDDGTGQSTTKDGRTLSQANVTSAKAVHDATLDMLDRSDVDHGRTRFSDDPNDAFDIAAYGTDSDERAEPRTGGSSSSEASMNDELETRFNDLDERIERIEAAVTGDGDGEAEQTEKTTDGGDEPSDVEKAIERLASNQQQMAENIEQMASAQGVSQQADQGTTNGEQTGKTWDKSPFAPRGGN</sequence>
<feature type="region of interest" description="Disordered" evidence="1">
    <location>
        <begin position="366"/>
        <end position="448"/>
    </location>
</feature>
<dbReference type="InterPro" id="IPR027924">
    <property type="entry name" value="XkdF"/>
</dbReference>